<dbReference type="STRING" id="1122170.GCA_000701265_01866"/>
<gene>
    <name evidence="8" type="ORF">NCTC11532_01153</name>
</gene>
<organism evidence="8 9">
    <name type="scientific">Legionella wadsworthii</name>
    <dbReference type="NCBI Taxonomy" id="28088"/>
    <lineage>
        <taxon>Bacteria</taxon>
        <taxon>Pseudomonadati</taxon>
        <taxon>Pseudomonadota</taxon>
        <taxon>Gammaproteobacteria</taxon>
        <taxon>Legionellales</taxon>
        <taxon>Legionellaceae</taxon>
        <taxon>Legionella</taxon>
    </lineage>
</organism>
<comment type="subcellular location">
    <subcellularLocation>
        <location evidence="1">Cell outer membrane</location>
        <topology evidence="1">Multi-pass membrane protein</topology>
    </subcellularLocation>
</comment>
<dbReference type="PANTHER" id="PTHR35093">
    <property type="entry name" value="OUTER MEMBRANE PROTEIN NMB0088-RELATED"/>
    <property type="match status" value="1"/>
</dbReference>
<evidence type="ECO:0000256" key="4">
    <source>
        <dbReference type="ARBA" id="ARBA00022692"/>
    </source>
</evidence>
<name>A0A378LPW1_9GAMM</name>
<sequence length="501" mass="54293">MEIVFNDKGMILEEYGVKNMQKPLRTLVNAAVISVLATGVAHAAGFSLYGEGAGYAVGNFAAGSAAEAADASTGWYNPAGLALLHEQQLVFGGVGIFPTLKLDGSSTFSTATGLPPPFPSSVNYIQEFEGVDGSYNAFVPSFHYALPLGNRTTFGLSVTAPFGLSTDWAPDSPVRYSATYTEILTMDVSPELGTQLTEHFALGAGLDIQWSRAKFNQIIGAPTLFTTLDENPASVDTLSYNKGQSWGLGFHVGVLGMFNDNHTRLGVNYQSRVRHVFYGHSRLTGILANDDFNLIFPVLPPEASRTNNDLFSNPQEFPDVLTLSAYQDVTDRLALLGSVVWTNWNVFKVIQLNDVAVPNIGAPPLFPVNQANIESAVPQNYHDSWRVALGANYYVNPNLMLRVGGGYDQTPTNNIDRNVRLPDLDRWAIAVGAHYQWKPSIGIDVGYTHLFAGSKPNVHSVQELSATSTYFVDVDDGYFAADLVGAQLTWVIDKVPPAPSK</sequence>
<dbReference type="InterPro" id="IPR005017">
    <property type="entry name" value="OMPP1/FadL/TodX"/>
</dbReference>
<evidence type="ECO:0000256" key="6">
    <source>
        <dbReference type="ARBA" id="ARBA00023136"/>
    </source>
</evidence>
<dbReference type="GO" id="GO:0009279">
    <property type="term" value="C:cell outer membrane"/>
    <property type="evidence" value="ECO:0007669"/>
    <property type="project" value="UniProtKB-SubCell"/>
</dbReference>
<keyword evidence="6" id="KW-0472">Membrane</keyword>
<dbReference type="Gene3D" id="2.40.160.60">
    <property type="entry name" value="Outer membrane protein transport protein (OMPP1/FadL/TodX)"/>
    <property type="match status" value="1"/>
</dbReference>
<proteinExistence type="inferred from homology"/>
<evidence type="ECO:0000256" key="3">
    <source>
        <dbReference type="ARBA" id="ARBA00022452"/>
    </source>
</evidence>
<dbReference type="SUPFAM" id="SSF56935">
    <property type="entry name" value="Porins"/>
    <property type="match status" value="1"/>
</dbReference>
<keyword evidence="3" id="KW-1134">Transmembrane beta strand</keyword>
<keyword evidence="9" id="KW-1185">Reference proteome</keyword>
<evidence type="ECO:0000313" key="8">
    <source>
        <dbReference type="EMBL" id="STY28976.1"/>
    </source>
</evidence>
<keyword evidence="7" id="KW-0998">Cell outer membrane</keyword>
<dbReference type="EMBL" id="UGPB01000001">
    <property type="protein sequence ID" value="STY28976.1"/>
    <property type="molecule type" value="Genomic_DNA"/>
</dbReference>
<dbReference type="PANTHER" id="PTHR35093:SF8">
    <property type="entry name" value="OUTER MEMBRANE PROTEIN NMB0088-RELATED"/>
    <property type="match status" value="1"/>
</dbReference>
<dbReference type="GO" id="GO:0015483">
    <property type="term" value="F:long-chain fatty acid transporting porin activity"/>
    <property type="evidence" value="ECO:0007669"/>
    <property type="project" value="TreeGrafter"/>
</dbReference>
<reference evidence="8 9" key="1">
    <citation type="submission" date="2018-06" db="EMBL/GenBank/DDBJ databases">
        <authorList>
            <consortium name="Pathogen Informatics"/>
            <person name="Doyle S."/>
        </authorList>
    </citation>
    <scope>NUCLEOTIDE SEQUENCE [LARGE SCALE GENOMIC DNA]</scope>
    <source>
        <strain evidence="8 9">NCTC11532</strain>
    </source>
</reference>
<evidence type="ECO:0000256" key="5">
    <source>
        <dbReference type="ARBA" id="ARBA00022729"/>
    </source>
</evidence>
<dbReference type="Proteomes" id="UP000255297">
    <property type="component" value="Unassembled WGS sequence"/>
</dbReference>
<dbReference type="Pfam" id="PF03349">
    <property type="entry name" value="Toluene_X"/>
    <property type="match status" value="1"/>
</dbReference>
<evidence type="ECO:0000313" key="9">
    <source>
        <dbReference type="Proteomes" id="UP000255297"/>
    </source>
</evidence>
<protein>
    <submittedName>
        <fullName evidence="8">Long-chain fatty acid transporter</fullName>
    </submittedName>
</protein>
<accession>A0A378LPW1</accession>
<evidence type="ECO:0000256" key="7">
    <source>
        <dbReference type="ARBA" id="ARBA00023237"/>
    </source>
</evidence>
<keyword evidence="5" id="KW-0732">Signal</keyword>
<keyword evidence="4" id="KW-0812">Transmembrane</keyword>
<evidence type="ECO:0000256" key="2">
    <source>
        <dbReference type="ARBA" id="ARBA00008163"/>
    </source>
</evidence>
<comment type="similarity">
    <text evidence="2">Belongs to the OmpP1/FadL family.</text>
</comment>
<dbReference type="AlphaFoldDB" id="A0A378LPW1"/>
<evidence type="ECO:0000256" key="1">
    <source>
        <dbReference type="ARBA" id="ARBA00004571"/>
    </source>
</evidence>